<dbReference type="AlphaFoldDB" id="A0A9Q1F3G7"/>
<evidence type="ECO:0000256" key="1">
    <source>
        <dbReference type="SAM" id="MobiDB-lite"/>
    </source>
</evidence>
<gene>
    <name evidence="2" type="ORF">SKAU_G00253160</name>
</gene>
<dbReference type="EMBL" id="JAINUF010000009">
    <property type="protein sequence ID" value="KAJ8350186.1"/>
    <property type="molecule type" value="Genomic_DNA"/>
</dbReference>
<dbReference type="Proteomes" id="UP001152622">
    <property type="component" value="Chromosome 9"/>
</dbReference>
<accession>A0A9Q1F3G7</accession>
<evidence type="ECO:0000313" key="2">
    <source>
        <dbReference type="EMBL" id="KAJ8350186.1"/>
    </source>
</evidence>
<feature type="region of interest" description="Disordered" evidence="1">
    <location>
        <begin position="1"/>
        <end position="20"/>
    </location>
</feature>
<organism evidence="2 3">
    <name type="scientific">Synaphobranchus kaupii</name>
    <name type="common">Kaup's arrowtooth eel</name>
    <dbReference type="NCBI Taxonomy" id="118154"/>
    <lineage>
        <taxon>Eukaryota</taxon>
        <taxon>Metazoa</taxon>
        <taxon>Chordata</taxon>
        <taxon>Craniata</taxon>
        <taxon>Vertebrata</taxon>
        <taxon>Euteleostomi</taxon>
        <taxon>Actinopterygii</taxon>
        <taxon>Neopterygii</taxon>
        <taxon>Teleostei</taxon>
        <taxon>Anguilliformes</taxon>
        <taxon>Synaphobranchidae</taxon>
        <taxon>Synaphobranchus</taxon>
    </lineage>
</organism>
<feature type="compositionally biased region" description="Basic and acidic residues" evidence="1">
    <location>
        <begin position="1"/>
        <end position="11"/>
    </location>
</feature>
<proteinExistence type="predicted"/>
<protein>
    <submittedName>
        <fullName evidence="2">Uncharacterized protein</fullName>
    </submittedName>
</protein>
<comment type="caution">
    <text evidence="2">The sequence shown here is derived from an EMBL/GenBank/DDBJ whole genome shotgun (WGS) entry which is preliminary data.</text>
</comment>
<name>A0A9Q1F3G7_SYNKA</name>
<reference evidence="2" key="1">
    <citation type="journal article" date="2023" name="Science">
        <title>Genome structures resolve the early diversification of teleost fishes.</title>
        <authorList>
            <person name="Parey E."/>
            <person name="Louis A."/>
            <person name="Montfort J."/>
            <person name="Bouchez O."/>
            <person name="Roques C."/>
            <person name="Iampietro C."/>
            <person name="Lluch J."/>
            <person name="Castinel A."/>
            <person name="Donnadieu C."/>
            <person name="Desvignes T."/>
            <person name="Floi Bucao C."/>
            <person name="Jouanno E."/>
            <person name="Wen M."/>
            <person name="Mejri S."/>
            <person name="Dirks R."/>
            <person name="Jansen H."/>
            <person name="Henkel C."/>
            <person name="Chen W.J."/>
            <person name="Zahm M."/>
            <person name="Cabau C."/>
            <person name="Klopp C."/>
            <person name="Thompson A.W."/>
            <person name="Robinson-Rechavi M."/>
            <person name="Braasch I."/>
            <person name="Lecointre G."/>
            <person name="Bobe J."/>
            <person name="Postlethwait J.H."/>
            <person name="Berthelot C."/>
            <person name="Roest Crollius H."/>
            <person name="Guiguen Y."/>
        </authorList>
    </citation>
    <scope>NUCLEOTIDE SEQUENCE</scope>
    <source>
        <strain evidence="2">WJC10195</strain>
    </source>
</reference>
<keyword evidence="3" id="KW-1185">Reference proteome</keyword>
<sequence length="96" mass="10486">MCSPDKTHQSDQNRPSQPIRSRLAFTCPQLNAPCDTPLHWLPAPHGSTRALRRRPLEACVPSAASTCGEQALLTGPAIWLRPLTPGTEQPVEEKHG</sequence>
<evidence type="ECO:0000313" key="3">
    <source>
        <dbReference type="Proteomes" id="UP001152622"/>
    </source>
</evidence>